<dbReference type="GO" id="GO:0006313">
    <property type="term" value="P:DNA transposition"/>
    <property type="evidence" value="ECO:0007669"/>
    <property type="project" value="InterPro"/>
</dbReference>
<dbReference type="Gene3D" id="3.30.70.1290">
    <property type="entry name" value="Transposase IS200-like"/>
    <property type="match status" value="1"/>
</dbReference>
<sequence>MQNYRKTSHSLYDCKYHIVRITKYWKKILTGIVAERVRELIRSICKQYEVVL</sequence>
<dbReference type="RefSeq" id="WP_162443039.1">
    <property type="nucleotide sequence ID" value="NZ_CP048222.1"/>
</dbReference>
<keyword evidence="3" id="KW-1185">Reference proteome</keyword>
<evidence type="ECO:0000313" key="3">
    <source>
        <dbReference type="Proteomes" id="UP000480178"/>
    </source>
</evidence>
<dbReference type="KEGG" id="rhoz:GXP67_10215"/>
<dbReference type="InterPro" id="IPR002686">
    <property type="entry name" value="Transposase_17"/>
</dbReference>
<feature type="domain" description="Transposase IS200-like" evidence="1">
    <location>
        <begin position="11"/>
        <end position="51"/>
    </location>
</feature>
<accession>A0A6C0GGI6</accession>
<dbReference type="AlphaFoldDB" id="A0A6C0GGI6"/>
<protein>
    <recommendedName>
        <fullName evidence="1">Transposase IS200-like domain-containing protein</fullName>
    </recommendedName>
</protein>
<dbReference type="InterPro" id="IPR036515">
    <property type="entry name" value="Transposase_17_sf"/>
</dbReference>
<name>A0A6C0GGI6_9BACT</name>
<dbReference type="Proteomes" id="UP000480178">
    <property type="component" value="Chromosome"/>
</dbReference>
<gene>
    <name evidence="2" type="ORF">GXP67_10215</name>
</gene>
<organism evidence="2 3">
    <name type="scientific">Rhodocytophaga rosea</name>
    <dbReference type="NCBI Taxonomy" id="2704465"/>
    <lineage>
        <taxon>Bacteria</taxon>
        <taxon>Pseudomonadati</taxon>
        <taxon>Bacteroidota</taxon>
        <taxon>Cytophagia</taxon>
        <taxon>Cytophagales</taxon>
        <taxon>Rhodocytophagaceae</taxon>
        <taxon>Rhodocytophaga</taxon>
    </lineage>
</organism>
<dbReference type="Pfam" id="PF01797">
    <property type="entry name" value="Y1_Tnp"/>
    <property type="match status" value="1"/>
</dbReference>
<evidence type="ECO:0000259" key="1">
    <source>
        <dbReference type="Pfam" id="PF01797"/>
    </source>
</evidence>
<dbReference type="GO" id="GO:0003677">
    <property type="term" value="F:DNA binding"/>
    <property type="evidence" value="ECO:0007669"/>
    <property type="project" value="InterPro"/>
</dbReference>
<evidence type="ECO:0000313" key="2">
    <source>
        <dbReference type="EMBL" id="QHT66995.1"/>
    </source>
</evidence>
<reference evidence="2 3" key="1">
    <citation type="submission" date="2020-01" db="EMBL/GenBank/DDBJ databases">
        <authorList>
            <person name="Kim M.K."/>
        </authorList>
    </citation>
    <scope>NUCLEOTIDE SEQUENCE [LARGE SCALE GENOMIC DNA]</scope>
    <source>
        <strain evidence="2 3">172606-1</strain>
    </source>
</reference>
<dbReference type="EMBL" id="CP048222">
    <property type="protein sequence ID" value="QHT66995.1"/>
    <property type="molecule type" value="Genomic_DNA"/>
</dbReference>
<proteinExistence type="predicted"/>
<dbReference type="GO" id="GO:0004803">
    <property type="term" value="F:transposase activity"/>
    <property type="evidence" value="ECO:0007669"/>
    <property type="project" value="InterPro"/>
</dbReference>
<dbReference type="SUPFAM" id="SSF143422">
    <property type="entry name" value="Transposase IS200-like"/>
    <property type="match status" value="1"/>
</dbReference>